<feature type="domain" description="Thioredoxin" evidence="5">
    <location>
        <begin position="1"/>
        <end position="107"/>
    </location>
</feature>
<evidence type="ECO:0000313" key="6">
    <source>
        <dbReference type="EMBL" id="KAF7347096.1"/>
    </source>
</evidence>
<evidence type="ECO:0000259" key="5">
    <source>
        <dbReference type="PROSITE" id="PS51352"/>
    </source>
</evidence>
<dbReference type="Proteomes" id="UP000620124">
    <property type="component" value="Unassembled WGS sequence"/>
</dbReference>
<comment type="caution">
    <text evidence="6">The sequence shown here is derived from an EMBL/GenBank/DDBJ whole genome shotgun (WGS) entry which is preliminary data.</text>
</comment>
<dbReference type="CDD" id="cd02947">
    <property type="entry name" value="TRX_family"/>
    <property type="match status" value="1"/>
</dbReference>
<dbReference type="PIRSF" id="PIRSF000077">
    <property type="entry name" value="Thioredoxin"/>
    <property type="match status" value="1"/>
</dbReference>
<evidence type="ECO:0000256" key="3">
    <source>
        <dbReference type="PIRNR" id="PIRNR000077"/>
    </source>
</evidence>
<evidence type="ECO:0000256" key="1">
    <source>
        <dbReference type="ARBA" id="ARBA00020570"/>
    </source>
</evidence>
<comment type="similarity">
    <text evidence="3">Belongs to the thioredoxin family.</text>
</comment>
<dbReference type="FunFam" id="3.40.30.10:FF:000245">
    <property type="entry name" value="Thioredoxin"/>
    <property type="match status" value="1"/>
</dbReference>
<dbReference type="PROSITE" id="PS51352">
    <property type="entry name" value="THIOREDOXIN_2"/>
    <property type="match status" value="1"/>
</dbReference>
<dbReference type="SUPFAM" id="SSF52833">
    <property type="entry name" value="Thioredoxin-like"/>
    <property type="match status" value="1"/>
</dbReference>
<dbReference type="InterPro" id="IPR036249">
    <property type="entry name" value="Thioredoxin-like_sf"/>
</dbReference>
<keyword evidence="2 4" id="KW-1015">Disulfide bond</keyword>
<dbReference type="OrthoDB" id="2121326at2759"/>
<dbReference type="PANTHER" id="PTHR46115">
    <property type="entry name" value="THIOREDOXIN-LIKE PROTEIN 1"/>
    <property type="match status" value="1"/>
</dbReference>
<evidence type="ECO:0000256" key="4">
    <source>
        <dbReference type="PIRSR" id="PIRSR000077-4"/>
    </source>
</evidence>
<dbReference type="AlphaFoldDB" id="A0A8H7CT47"/>
<keyword evidence="4" id="KW-0676">Redox-active center</keyword>
<accession>A0A8H7CT47</accession>
<dbReference type="InterPro" id="IPR013766">
    <property type="entry name" value="Thioredoxin_domain"/>
</dbReference>
<dbReference type="Gene3D" id="3.40.30.10">
    <property type="entry name" value="Glutaredoxin"/>
    <property type="match status" value="1"/>
</dbReference>
<dbReference type="InterPro" id="IPR005746">
    <property type="entry name" value="Thioredoxin"/>
</dbReference>
<dbReference type="GO" id="GO:0015035">
    <property type="term" value="F:protein-disulfide reductase activity"/>
    <property type="evidence" value="ECO:0007669"/>
    <property type="project" value="InterPro"/>
</dbReference>
<proteinExistence type="inferred from homology"/>
<organism evidence="6 7">
    <name type="scientific">Mycena venus</name>
    <dbReference type="NCBI Taxonomy" id="2733690"/>
    <lineage>
        <taxon>Eukaryota</taxon>
        <taxon>Fungi</taxon>
        <taxon>Dikarya</taxon>
        <taxon>Basidiomycota</taxon>
        <taxon>Agaricomycotina</taxon>
        <taxon>Agaricomycetes</taxon>
        <taxon>Agaricomycetidae</taxon>
        <taxon>Agaricales</taxon>
        <taxon>Marasmiineae</taxon>
        <taxon>Mycenaceae</taxon>
        <taxon>Mycena</taxon>
    </lineage>
</organism>
<dbReference type="NCBIfam" id="TIGR01068">
    <property type="entry name" value="thioredoxin"/>
    <property type="match status" value="1"/>
</dbReference>
<dbReference type="EMBL" id="JACAZI010000012">
    <property type="protein sequence ID" value="KAF7347096.1"/>
    <property type="molecule type" value="Genomic_DNA"/>
</dbReference>
<reference evidence="6" key="1">
    <citation type="submission" date="2020-05" db="EMBL/GenBank/DDBJ databases">
        <title>Mycena genomes resolve the evolution of fungal bioluminescence.</title>
        <authorList>
            <person name="Tsai I.J."/>
        </authorList>
    </citation>
    <scope>NUCLEOTIDE SEQUENCE</scope>
    <source>
        <strain evidence="6">CCC161011</strain>
    </source>
</reference>
<feature type="disulfide bond" description="Redox-active" evidence="4">
    <location>
        <begin position="31"/>
        <end position="34"/>
    </location>
</feature>
<evidence type="ECO:0000256" key="2">
    <source>
        <dbReference type="ARBA" id="ARBA00023157"/>
    </source>
</evidence>
<dbReference type="InterPro" id="IPR017937">
    <property type="entry name" value="Thioredoxin_CS"/>
</dbReference>
<dbReference type="PRINTS" id="PR00421">
    <property type="entry name" value="THIOREDOXIN"/>
</dbReference>
<sequence length="107" mass="11827">MPVTAIETFEEFEKVINGEKPVIIEFWATWCGPCRIISPVFEKFSNLAEYAGLGFYKVDIDANQRAAEEVGVRAMPTFIVFKGGEKLDESVGANIRALQQLIGNASP</sequence>
<name>A0A8H7CT47_9AGAR</name>
<dbReference type="Pfam" id="PF00085">
    <property type="entry name" value="Thioredoxin"/>
    <property type="match status" value="1"/>
</dbReference>
<keyword evidence="7" id="KW-1185">Reference proteome</keyword>
<protein>
    <recommendedName>
        <fullName evidence="1 3">Thioredoxin</fullName>
    </recommendedName>
</protein>
<dbReference type="PROSITE" id="PS00194">
    <property type="entry name" value="THIOREDOXIN_1"/>
    <property type="match status" value="1"/>
</dbReference>
<evidence type="ECO:0000313" key="7">
    <source>
        <dbReference type="Proteomes" id="UP000620124"/>
    </source>
</evidence>
<gene>
    <name evidence="6" type="ORF">MVEN_01463600</name>
</gene>